<dbReference type="InterPro" id="IPR050833">
    <property type="entry name" value="Poly_Biosynth_Transport"/>
</dbReference>
<dbReference type="GO" id="GO:0005886">
    <property type="term" value="C:plasma membrane"/>
    <property type="evidence" value="ECO:0007669"/>
    <property type="project" value="UniProtKB-SubCell"/>
</dbReference>
<sequence length="537" mass="55425">MSNALAEEPLLSEEFLVPLPAATREGIPSEVAKHVAKGVSVLSAAVFIERGATFLANVLAVRLAGPATFGAYSVGITTANNISVYAAGGIGTTATRFSGKYPYDGGSYRVFAQVMATISLCSAALAALALTLGASPIAALLHRADLAGLLRIAGITAAGMVLLECARGFFVGQQRLVALAALSLLVGLGMLALIPAMAMTGNAKSMVASHGAVTIGAVLLCCVMAARLHLQPPIGRDSGIAFFPLMREVWSYGLVQLSGLVSANVAGWWVTALVARGDSTLAQISFFSIASQLRNLIGLIPSLLTEGSFSAMATPGEGTGTAQRVMMLCTFASTAVSFVVAAITMVGAPLLLRLIYGQVYANAALAVCIAVGVAVIQMGNAPPSARLSVVSIRLTAVINTAWAVTTALLGTALMLHGGNAAQAMAVFLAAHILIALLVLIGLQRRDRLPSGMVSLFIISTSGIVSLALLSAVRVTHPADSGLLSLLMLCVVTLCTMLLYRLGKKQSCLPSQAMLLSLRHRILSSLRRLPSFTAGGKQ</sequence>
<dbReference type="RefSeq" id="WP_083344798.1">
    <property type="nucleotide sequence ID" value="NZ_LT629690.1"/>
</dbReference>
<comment type="subcellular location">
    <subcellularLocation>
        <location evidence="1">Cell membrane</location>
        <topology evidence="1">Multi-pass membrane protein</topology>
    </subcellularLocation>
</comment>
<name>A0A1G7JBT0_9BACT</name>
<feature type="transmembrane region" description="Helical" evidence="6">
    <location>
        <begin position="354"/>
        <end position="376"/>
    </location>
</feature>
<evidence type="ECO:0000256" key="4">
    <source>
        <dbReference type="ARBA" id="ARBA00022989"/>
    </source>
</evidence>
<organism evidence="7 8">
    <name type="scientific">Terriglobus roseus</name>
    <dbReference type="NCBI Taxonomy" id="392734"/>
    <lineage>
        <taxon>Bacteria</taxon>
        <taxon>Pseudomonadati</taxon>
        <taxon>Acidobacteriota</taxon>
        <taxon>Terriglobia</taxon>
        <taxon>Terriglobales</taxon>
        <taxon>Acidobacteriaceae</taxon>
        <taxon>Terriglobus</taxon>
    </lineage>
</organism>
<evidence type="ECO:0000256" key="3">
    <source>
        <dbReference type="ARBA" id="ARBA00022692"/>
    </source>
</evidence>
<evidence type="ECO:0000256" key="1">
    <source>
        <dbReference type="ARBA" id="ARBA00004651"/>
    </source>
</evidence>
<dbReference type="EMBL" id="LT629690">
    <property type="protein sequence ID" value="SDF22381.1"/>
    <property type="molecule type" value="Genomic_DNA"/>
</dbReference>
<dbReference type="PANTHER" id="PTHR30250:SF11">
    <property type="entry name" value="O-ANTIGEN TRANSPORTER-RELATED"/>
    <property type="match status" value="1"/>
</dbReference>
<dbReference type="Pfam" id="PF01943">
    <property type="entry name" value="Polysacc_synt"/>
    <property type="match status" value="1"/>
</dbReference>
<evidence type="ECO:0000256" key="5">
    <source>
        <dbReference type="ARBA" id="ARBA00023136"/>
    </source>
</evidence>
<keyword evidence="5 6" id="KW-0472">Membrane</keyword>
<reference evidence="7 8" key="1">
    <citation type="submission" date="2016-10" db="EMBL/GenBank/DDBJ databases">
        <authorList>
            <person name="de Groot N.N."/>
        </authorList>
    </citation>
    <scope>NUCLEOTIDE SEQUENCE [LARGE SCALE GENOMIC DNA]</scope>
    <source>
        <strain evidence="7 8">GAS232</strain>
    </source>
</reference>
<dbReference type="PANTHER" id="PTHR30250">
    <property type="entry name" value="PST FAMILY PREDICTED COLANIC ACID TRANSPORTER"/>
    <property type="match status" value="1"/>
</dbReference>
<feature type="transmembrane region" description="Helical" evidence="6">
    <location>
        <begin position="396"/>
        <end position="415"/>
    </location>
</feature>
<dbReference type="AlphaFoldDB" id="A0A1G7JBT0"/>
<evidence type="ECO:0000256" key="2">
    <source>
        <dbReference type="ARBA" id="ARBA00022475"/>
    </source>
</evidence>
<keyword evidence="3 6" id="KW-0812">Transmembrane</keyword>
<feature type="transmembrane region" description="Helical" evidence="6">
    <location>
        <begin position="454"/>
        <end position="474"/>
    </location>
</feature>
<accession>A0A1G7JBT0</accession>
<evidence type="ECO:0000313" key="7">
    <source>
        <dbReference type="EMBL" id="SDF22381.1"/>
    </source>
</evidence>
<evidence type="ECO:0000256" key="6">
    <source>
        <dbReference type="SAM" id="Phobius"/>
    </source>
</evidence>
<evidence type="ECO:0000313" key="8">
    <source>
        <dbReference type="Proteomes" id="UP000182427"/>
    </source>
</evidence>
<proteinExistence type="predicted"/>
<keyword evidence="8" id="KW-1185">Reference proteome</keyword>
<feature type="transmembrane region" description="Helical" evidence="6">
    <location>
        <begin position="480"/>
        <end position="499"/>
    </location>
</feature>
<feature type="transmembrane region" description="Helical" evidence="6">
    <location>
        <begin position="325"/>
        <end position="348"/>
    </location>
</feature>
<feature type="transmembrane region" description="Helical" evidence="6">
    <location>
        <begin position="210"/>
        <end position="228"/>
    </location>
</feature>
<protein>
    <submittedName>
        <fullName evidence="7">Membrane protein involved in the export of O-antigen and teichoic acid</fullName>
    </submittedName>
</protein>
<feature type="transmembrane region" description="Helical" evidence="6">
    <location>
        <begin position="110"/>
        <end position="134"/>
    </location>
</feature>
<feature type="transmembrane region" description="Helical" evidence="6">
    <location>
        <begin position="421"/>
        <end position="442"/>
    </location>
</feature>
<gene>
    <name evidence="7" type="ORF">SAMN05444167_1763</name>
</gene>
<feature type="transmembrane region" description="Helical" evidence="6">
    <location>
        <begin position="176"/>
        <end position="198"/>
    </location>
</feature>
<keyword evidence="4 6" id="KW-1133">Transmembrane helix</keyword>
<dbReference type="InterPro" id="IPR002797">
    <property type="entry name" value="Polysacc_synth"/>
</dbReference>
<dbReference type="OrthoDB" id="105540at2"/>
<feature type="transmembrane region" description="Helical" evidence="6">
    <location>
        <begin position="146"/>
        <end position="164"/>
    </location>
</feature>
<dbReference type="Proteomes" id="UP000182427">
    <property type="component" value="Chromosome I"/>
</dbReference>
<keyword evidence="2" id="KW-1003">Cell membrane</keyword>